<name>A0AAQ3RK06_VIGMU</name>
<evidence type="ECO:0000313" key="3">
    <source>
        <dbReference type="Proteomes" id="UP001374535"/>
    </source>
</evidence>
<proteinExistence type="predicted"/>
<keyword evidence="3" id="KW-1185">Reference proteome</keyword>
<feature type="compositionally biased region" description="Pro residues" evidence="1">
    <location>
        <begin position="163"/>
        <end position="176"/>
    </location>
</feature>
<reference evidence="2 3" key="1">
    <citation type="journal article" date="2023" name="Life. Sci Alliance">
        <title>Evolutionary insights into 3D genome organization and epigenetic landscape of Vigna mungo.</title>
        <authorList>
            <person name="Junaid A."/>
            <person name="Singh B."/>
            <person name="Bhatia S."/>
        </authorList>
    </citation>
    <scope>NUCLEOTIDE SEQUENCE [LARGE SCALE GENOMIC DNA]</scope>
    <source>
        <strain evidence="2">Urdbean</strain>
    </source>
</reference>
<dbReference type="AlphaFoldDB" id="A0AAQ3RK06"/>
<organism evidence="2 3">
    <name type="scientific">Vigna mungo</name>
    <name type="common">Black gram</name>
    <name type="synonym">Phaseolus mungo</name>
    <dbReference type="NCBI Taxonomy" id="3915"/>
    <lineage>
        <taxon>Eukaryota</taxon>
        <taxon>Viridiplantae</taxon>
        <taxon>Streptophyta</taxon>
        <taxon>Embryophyta</taxon>
        <taxon>Tracheophyta</taxon>
        <taxon>Spermatophyta</taxon>
        <taxon>Magnoliopsida</taxon>
        <taxon>eudicotyledons</taxon>
        <taxon>Gunneridae</taxon>
        <taxon>Pentapetalae</taxon>
        <taxon>rosids</taxon>
        <taxon>fabids</taxon>
        <taxon>Fabales</taxon>
        <taxon>Fabaceae</taxon>
        <taxon>Papilionoideae</taxon>
        <taxon>50 kb inversion clade</taxon>
        <taxon>NPAAA clade</taxon>
        <taxon>indigoferoid/millettioid clade</taxon>
        <taxon>Phaseoleae</taxon>
        <taxon>Vigna</taxon>
    </lineage>
</organism>
<evidence type="ECO:0000313" key="2">
    <source>
        <dbReference type="EMBL" id="WVY95652.1"/>
    </source>
</evidence>
<evidence type="ECO:0000256" key="1">
    <source>
        <dbReference type="SAM" id="MobiDB-lite"/>
    </source>
</evidence>
<gene>
    <name evidence="2" type="ORF">V8G54_027803</name>
</gene>
<dbReference type="Proteomes" id="UP001374535">
    <property type="component" value="Chromosome 9"/>
</dbReference>
<feature type="region of interest" description="Disordered" evidence="1">
    <location>
        <begin position="60"/>
        <end position="176"/>
    </location>
</feature>
<feature type="compositionally biased region" description="Basic and acidic residues" evidence="1">
    <location>
        <begin position="60"/>
        <end position="75"/>
    </location>
</feature>
<accession>A0AAQ3RK06</accession>
<dbReference type="EMBL" id="CP144692">
    <property type="protein sequence ID" value="WVY95652.1"/>
    <property type="molecule type" value="Genomic_DNA"/>
</dbReference>
<protein>
    <submittedName>
        <fullName evidence="2">Uncharacterized protein</fullName>
    </submittedName>
</protein>
<sequence length="176" mass="19431">MQGVSGAHWMYARMKELECQPNTLTYNILMRMFDESRSTNMRLEYKDAGPAQVVVVPSLVDRKDRNGAPDGKSFEAEDDDEIEDASINPTSLRSPPFSDPTPLATNPTPQPPPSDLLMSPPATTTTFDFWDNDQFEGVPFEHPALEPPSDPKSTKNATATQTPPIPNSPPKPLLHP</sequence>